<evidence type="ECO:0000313" key="2">
    <source>
        <dbReference type="EMBL" id="PRQ54983.1"/>
    </source>
</evidence>
<evidence type="ECO:0000313" key="3">
    <source>
        <dbReference type="Proteomes" id="UP000238479"/>
    </source>
</evidence>
<dbReference type="EMBL" id="PDCK01000039">
    <property type="protein sequence ID" value="PRQ54983.1"/>
    <property type="molecule type" value="Genomic_DNA"/>
</dbReference>
<name>A0A2P6RGR2_ROSCH</name>
<dbReference type="AlphaFoldDB" id="A0A2P6RGR2"/>
<proteinExistence type="predicted"/>
<sequence>MVKTTEGLQEAVRYGVCGFGRTKNGWRLEVLGFLQFGVSEKMSYRGSFG</sequence>
<reference evidence="1 3" key="1">
    <citation type="journal article" date="2018" name="Nat. Genet.">
        <title>The Rosa genome provides new insights in the design of modern roses.</title>
        <authorList>
            <person name="Bendahmane M."/>
        </authorList>
    </citation>
    <scope>NUCLEOTIDE SEQUENCE [LARGE SCALE GENOMIC DNA]</scope>
    <source>
        <strain evidence="3">cv. Old Blush</strain>
    </source>
</reference>
<organism evidence="1 3">
    <name type="scientific">Rosa chinensis</name>
    <name type="common">China rose</name>
    <dbReference type="NCBI Taxonomy" id="74649"/>
    <lineage>
        <taxon>Eukaryota</taxon>
        <taxon>Viridiplantae</taxon>
        <taxon>Streptophyta</taxon>
        <taxon>Embryophyta</taxon>
        <taxon>Tracheophyta</taxon>
        <taxon>Spermatophyta</taxon>
        <taxon>Magnoliopsida</taxon>
        <taxon>eudicotyledons</taxon>
        <taxon>Gunneridae</taxon>
        <taxon>Pentapetalae</taxon>
        <taxon>rosids</taxon>
        <taxon>fabids</taxon>
        <taxon>Rosales</taxon>
        <taxon>Rosaceae</taxon>
        <taxon>Rosoideae</taxon>
        <taxon>Rosoideae incertae sedis</taxon>
        <taxon>Rosa</taxon>
    </lineage>
</organism>
<gene>
    <name evidence="2" type="ORF">RchiOBHm_Chr1g0319601</name>
    <name evidence="1" type="ORF">RchiOBHm_Chr3g0493451</name>
</gene>
<keyword evidence="3" id="KW-1185">Reference proteome</keyword>
<evidence type="ECO:0000313" key="1">
    <source>
        <dbReference type="EMBL" id="PRQ45620.1"/>
    </source>
</evidence>
<dbReference type="Gramene" id="PRQ54983">
    <property type="protein sequence ID" value="PRQ54983"/>
    <property type="gene ID" value="RchiOBHm_Chr1g0319601"/>
</dbReference>
<accession>A0A2P6RGR2</accession>
<dbReference type="Gramene" id="PRQ45620">
    <property type="protein sequence ID" value="PRQ45620"/>
    <property type="gene ID" value="RchiOBHm_Chr3g0493451"/>
</dbReference>
<protein>
    <submittedName>
        <fullName evidence="1">Uncharacterized protein</fullName>
    </submittedName>
</protein>
<dbReference type="Proteomes" id="UP000238479">
    <property type="component" value="Chromosome 1"/>
</dbReference>
<dbReference type="Proteomes" id="UP000238479">
    <property type="component" value="Chromosome 3"/>
</dbReference>
<dbReference type="EMBL" id="PDCK01000041">
    <property type="protein sequence ID" value="PRQ45620.1"/>
    <property type="molecule type" value="Genomic_DNA"/>
</dbReference>
<comment type="caution">
    <text evidence="1">The sequence shown here is derived from an EMBL/GenBank/DDBJ whole genome shotgun (WGS) entry which is preliminary data.</text>
</comment>